<name>A0A9D2L3P9_9BACT</name>
<comment type="caution">
    <text evidence="1">The sequence shown here is derived from an EMBL/GenBank/DDBJ whole genome shotgun (WGS) entry which is preliminary data.</text>
</comment>
<dbReference type="Proteomes" id="UP000824259">
    <property type="component" value="Unassembled WGS sequence"/>
</dbReference>
<evidence type="ECO:0000313" key="2">
    <source>
        <dbReference type="Proteomes" id="UP000824259"/>
    </source>
</evidence>
<evidence type="ECO:0000313" key="1">
    <source>
        <dbReference type="EMBL" id="HJA98065.1"/>
    </source>
</evidence>
<reference evidence="1" key="1">
    <citation type="journal article" date="2021" name="PeerJ">
        <title>Extensive microbial diversity within the chicken gut microbiome revealed by metagenomics and culture.</title>
        <authorList>
            <person name="Gilroy R."/>
            <person name="Ravi A."/>
            <person name="Getino M."/>
            <person name="Pursley I."/>
            <person name="Horton D.L."/>
            <person name="Alikhan N.F."/>
            <person name="Baker D."/>
            <person name="Gharbi K."/>
            <person name="Hall N."/>
            <person name="Watson M."/>
            <person name="Adriaenssens E.M."/>
            <person name="Foster-Nyarko E."/>
            <person name="Jarju S."/>
            <person name="Secka A."/>
            <person name="Antonio M."/>
            <person name="Oren A."/>
            <person name="Chaudhuri R.R."/>
            <person name="La Ragione R."/>
            <person name="Hildebrand F."/>
            <person name="Pallen M.J."/>
        </authorList>
    </citation>
    <scope>NUCLEOTIDE SEQUENCE</scope>
    <source>
        <strain evidence="1">CHK169-11906</strain>
    </source>
</reference>
<dbReference type="EMBL" id="DWYR01000002">
    <property type="protein sequence ID" value="HJA98065.1"/>
    <property type="molecule type" value="Genomic_DNA"/>
</dbReference>
<accession>A0A9D2L3P9</accession>
<gene>
    <name evidence="1" type="ORF">H9779_00470</name>
</gene>
<proteinExistence type="predicted"/>
<protein>
    <submittedName>
        <fullName evidence="1">Uncharacterized protein</fullName>
    </submittedName>
</protein>
<organism evidence="1 2">
    <name type="scientific">Candidatus Alistipes avicola</name>
    <dbReference type="NCBI Taxonomy" id="2838432"/>
    <lineage>
        <taxon>Bacteria</taxon>
        <taxon>Pseudomonadati</taxon>
        <taxon>Bacteroidota</taxon>
        <taxon>Bacteroidia</taxon>
        <taxon>Bacteroidales</taxon>
        <taxon>Rikenellaceae</taxon>
        <taxon>Alistipes</taxon>
    </lineage>
</organism>
<dbReference type="AlphaFoldDB" id="A0A9D2L3P9"/>
<reference evidence="1" key="2">
    <citation type="submission" date="2021-04" db="EMBL/GenBank/DDBJ databases">
        <authorList>
            <person name="Gilroy R."/>
        </authorList>
    </citation>
    <scope>NUCLEOTIDE SEQUENCE</scope>
    <source>
        <strain evidence="1">CHK169-11906</strain>
    </source>
</reference>
<sequence>MKIVATVTNHTHDTISIYFPGDSSHYFSRFFFGMRAEYRGCEDYQFVAWKNPKEYRGEVLPGCGYYYRVYGLWLVPEESAEMELGAFMPTNDPGQDVESSYMKSWEGTVYWPDGVTDEDAQEWFESIIPTMRVTIWYGTSRPFALMPYSSVESDPIDPEKTVIISRL</sequence>